<name>F2KQ17_ARCVS</name>
<dbReference type="InterPro" id="IPR011991">
    <property type="entry name" value="ArsR-like_HTH"/>
</dbReference>
<dbReference type="CDD" id="cd00090">
    <property type="entry name" value="HTH_ARSR"/>
    <property type="match status" value="1"/>
</dbReference>
<dbReference type="AlphaFoldDB" id="F2KQ17"/>
<dbReference type="PANTHER" id="PTHR30024:SF42">
    <property type="entry name" value="ALIPHATIC SULFONATES-BINDING PROTEIN-RELATED"/>
    <property type="match status" value="1"/>
</dbReference>
<sequence>MGSKAREKILELLMIRKSDGIMQSEICSELRLSKSTVSEILADLEKKGEIVRERIGRAYRIWHANFAPFPVKGQVRVGVLRAAEYPHVLLAAEEVNARVIVFDNALELTRSLALGSIDIGVSPLITQVLFGLLLKSLKIHAVVAYNGSGVVSRKKIEKARTFATTELSAMENNLKLFLERTGIEAVKIRYFSSAERMIAAYEQGEFDAIAVWEPYFTLLDGYKYEFREVVGEFPCCSMASNANFYSEHKQLVVEFTEKIRACLRSMSEEQAVEVVKRLGFKEIGDECIKGAIKNYRFSAEIDTEDVKYLENYGIKLTEENIRTLIVSL</sequence>
<dbReference type="PIRSF" id="PIRSF012876">
    <property type="entry name" value="Txn_rg_UCP012876"/>
    <property type="match status" value="1"/>
</dbReference>
<protein>
    <submittedName>
        <fullName evidence="2">Regulatory protein MarR</fullName>
    </submittedName>
</protein>
<dbReference type="InterPro" id="IPR036390">
    <property type="entry name" value="WH_DNA-bd_sf"/>
</dbReference>
<organism evidence="2 3">
    <name type="scientific">Archaeoglobus veneficus (strain DSM 11195 / SNP6)</name>
    <dbReference type="NCBI Taxonomy" id="693661"/>
    <lineage>
        <taxon>Archaea</taxon>
        <taxon>Methanobacteriati</taxon>
        <taxon>Methanobacteriota</taxon>
        <taxon>Archaeoglobi</taxon>
        <taxon>Archaeoglobales</taxon>
        <taxon>Archaeoglobaceae</taxon>
        <taxon>Archaeoglobus</taxon>
    </lineage>
</organism>
<gene>
    <name evidence="2" type="ordered locus">Arcve_1620</name>
</gene>
<dbReference type="HOGENOM" id="CLU_053800_0_0_2"/>
<dbReference type="RefSeq" id="WP_013684276.1">
    <property type="nucleotide sequence ID" value="NC_015320.1"/>
</dbReference>
<evidence type="ECO:0000259" key="1">
    <source>
        <dbReference type="Pfam" id="PF24034"/>
    </source>
</evidence>
<keyword evidence="3" id="KW-1185">Reference proteome</keyword>
<feature type="domain" description="DUF7343" evidence="1">
    <location>
        <begin position="7"/>
        <end position="61"/>
    </location>
</feature>
<evidence type="ECO:0000313" key="3">
    <source>
        <dbReference type="Proteomes" id="UP000008136"/>
    </source>
</evidence>
<dbReference type="PANTHER" id="PTHR30024">
    <property type="entry name" value="ALIPHATIC SULFONATES-BINDING PROTEIN-RELATED"/>
    <property type="match status" value="1"/>
</dbReference>
<dbReference type="GeneID" id="10394745"/>
<proteinExistence type="predicted"/>
<dbReference type="Pfam" id="PF24034">
    <property type="entry name" value="DUF7343"/>
    <property type="match status" value="1"/>
</dbReference>
<evidence type="ECO:0000313" key="2">
    <source>
        <dbReference type="EMBL" id="AEA47620.1"/>
    </source>
</evidence>
<accession>F2KQ17</accession>
<reference evidence="2 3" key="1">
    <citation type="submission" date="2011-03" db="EMBL/GenBank/DDBJ databases">
        <title>The complete genome of Archaeoglobus veneficus SNP6.</title>
        <authorList>
            <consortium name="US DOE Joint Genome Institute (JGI-PGF)"/>
            <person name="Lucas S."/>
            <person name="Copeland A."/>
            <person name="Lapidus A."/>
            <person name="Bruce D."/>
            <person name="Goodwin L."/>
            <person name="Pitluck S."/>
            <person name="Kyrpides N."/>
            <person name="Mavromatis K."/>
            <person name="Pagani I."/>
            <person name="Ivanova N."/>
            <person name="Mikhailova N."/>
            <person name="Lu M."/>
            <person name="Detter J.C."/>
            <person name="Tapia R."/>
            <person name="Han C."/>
            <person name="Land M."/>
            <person name="Hauser L."/>
            <person name="Markowitz V."/>
            <person name="Cheng J.-F."/>
            <person name="Hugenholtz P."/>
            <person name="Woyke T."/>
            <person name="Wu D."/>
            <person name="Spring S."/>
            <person name="Brambilla E."/>
            <person name="Klenk H.-P."/>
            <person name="Eisen J.A."/>
        </authorList>
    </citation>
    <scope>NUCLEOTIDE SEQUENCE [LARGE SCALE GENOMIC DNA]</scope>
    <source>
        <strain>SNP6</strain>
    </source>
</reference>
<dbReference type="SUPFAM" id="SSF46785">
    <property type="entry name" value="Winged helix' DNA-binding domain"/>
    <property type="match status" value="1"/>
</dbReference>
<dbReference type="eggNOG" id="arCOG01804">
    <property type="taxonomic scope" value="Archaea"/>
</dbReference>
<dbReference type="Proteomes" id="UP000008136">
    <property type="component" value="Chromosome"/>
</dbReference>
<dbReference type="InterPro" id="IPR055767">
    <property type="entry name" value="DUF7343"/>
</dbReference>
<dbReference type="EMBL" id="CP002588">
    <property type="protein sequence ID" value="AEA47620.1"/>
    <property type="molecule type" value="Genomic_DNA"/>
</dbReference>
<dbReference type="InterPro" id="IPR036388">
    <property type="entry name" value="WH-like_DNA-bd_sf"/>
</dbReference>
<dbReference type="SUPFAM" id="SSF53850">
    <property type="entry name" value="Periplasmic binding protein-like II"/>
    <property type="match status" value="1"/>
</dbReference>
<dbReference type="Gene3D" id="1.10.10.10">
    <property type="entry name" value="Winged helix-like DNA-binding domain superfamily/Winged helix DNA-binding domain"/>
    <property type="match status" value="1"/>
</dbReference>
<dbReference type="OrthoDB" id="10037at2157"/>
<dbReference type="KEGG" id="ave:Arcve_1620"/>
<dbReference type="InterPro" id="IPR014466">
    <property type="entry name" value="Txn_rg_UCP012876"/>
</dbReference>
<dbReference type="STRING" id="693661.Arcve_1620"/>
<dbReference type="Gene3D" id="3.40.190.10">
    <property type="entry name" value="Periplasmic binding protein-like II"/>
    <property type="match status" value="1"/>
</dbReference>